<accession>A0A068VL31</accession>
<dbReference type="AlphaFoldDB" id="A0A068VL31"/>
<proteinExistence type="predicted"/>
<gene>
    <name evidence="2" type="ORF">GSCOC_T00003953001</name>
</gene>
<organism evidence="2 3">
    <name type="scientific">Coffea canephora</name>
    <name type="common">Robusta coffee</name>
    <dbReference type="NCBI Taxonomy" id="49390"/>
    <lineage>
        <taxon>Eukaryota</taxon>
        <taxon>Viridiplantae</taxon>
        <taxon>Streptophyta</taxon>
        <taxon>Embryophyta</taxon>
        <taxon>Tracheophyta</taxon>
        <taxon>Spermatophyta</taxon>
        <taxon>Magnoliopsida</taxon>
        <taxon>eudicotyledons</taxon>
        <taxon>Gunneridae</taxon>
        <taxon>Pentapetalae</taxon>
        <taxon>asterids</taxon>
        <taxon>lamiids</taxon>
        <taxon>Gentianales</taxon>
        <taxon>Rubiaceae</taxon>
        <taxon>Ixoroideae</taxon>
        <taxon>Gardenieae complex</taxon>
        <taxon>Bertiereae - Coffeeae clade</taxon>
        <taxon>Coffeeae</taxon>
        <taxon>Coffea</taxon>
    </lineage>
</organism>
<feature type="domain" description="Neprosin PEP catalytic" evidence="1">
    <location>
        <begin position="37"/>
        <end position="177"/>
    </location>
</feature>
<evidence type="ECO:0000259" key="1">
    <source>
        <dbReference type="PROSITE" id="PS52045"/>
    </source>
</evidence>
<dbReference type="InParanoid" id="A0A068VL31"/>
<dbReference type="Proteomes" id="UP000295252">
    <property type="component" value="Unassembled WGS sequence"/>
</dbReference>
<keyword evidence="3" id="KW-1185">Reference proteome</keyword>
<protein>
    <submittedName>
        <fullName evidence="2">DH200=94 genomic scaffold, scaffold_3270</fullName>
    </submittedName>
</protein>
<dbReference type="Gramene" id="CDP21307">
    <property type="protein sequence ID" value="CDP21307"/>
    <property type="gene ID" value="GSCOC_T00003953001"/>
</dbReference>
<dbReference type="PhylomeDB" id="A0A068VL31"/>
<dbReference type="EMBL" id="HG742354">
    <property type="protein sequence ID" value="CDP21307.1"/>
    <property type="molecule type" value="Genomic_DNA"/>
</dbReference>
<name>A0A068VL31_COFCA</name>
<sequence>MRPSFHPNSELLNAHSQENTNSITQSWQLSGKCPDNTIPIMRYQNARKTKKCVMKQNETVSQSYDMNDISLEMQSGIVYAIAYVQGDKYHGAKATINVDADIFVDNKPRLFTYWTRDHYGSTGCYNMFCPGFVQTSTKIALGANISPVSTYHGPQFDISLYIVKDEQFAVWWLQLGE</sequence>
<reference evidence="3" key="1">
    <citation type="journal article" date="2014" name="Science">
        <title>The coffee genome provides insight into the convergent evolution of caffeine biosynthesis.</title>
        <authorList>
            <person name="Denoeud F."/>
            <person name="Carretero-Paulet L."/>
            <person name="Dereeper A."/>
            <person name="Droc G."/>
            <person name="Guyot R."/>
            <person name="Pietrella M."/>
            <person name="Zheng C."/>
            <person name="Alberti A."/>
            <person name="Anthony F."/>
            <person name="Aprea G."/>
            <person name="Aury J.M."/>
            <person name="Bento P."/>
            <person name="Bernard M."/>
            <person name="Bocs S."/>
            <person name="Campa C."/>
            <person name="Cenci A."/>
            <person name="Combes M.C."/>
            <person name="Crouzillat D."/>
            <person name="Da Silva C."/>
            <person name="Daddiego L."/>
            <person name="De Bellis F."/>
            <person name="Dussert S."/>
            <person name="Garsmeur O."/>
            <person name="Gayraud T."/>
            <person name="Guignon V."/>
            <person name="Jahn K."/>
            <person name="Jamilloux V."/>
            <person name="Joet T."/>
            <person name="Labadie K."/>
            <person name="Lan T."/>
            <person name="Leclercq J."/>
            <person name="Lepelley M."/>
            <person name="Leroy T."/>
            <person name="Li L.T."/>
            <person name="Librado P."/>
            <person name="Lopez L."/>
            <person name="Munoz A."/>
            <person name="Noel B."/>
            <person name="Pallavicini A."/>
            <person name="Perrotta G."/>
            <person name="Poncet V."/>
            <person name="Pot D."/>
            <person name="Priyono X."/>
            <person name="Rigoreau M."/>
            <person name="Rouard M."/>
            <person name="Rozas J."/>
            <person name="Tranchant-Dubreuil C."/>
            <person name="VanBuren R."/>
            <person name="Zhang Q."/>
            <person name="Andrade A.C."/>
            <person name="Argout X."/>
            <person name="Bertrand B."/>
            <person name="de Kochko A."/>
            <person name="Graziosi G."/>
            <person name="Henry R.J."/>
            <person name="Jayarama X."/>
            <person name="Ming R."/>
            <person name="Nagai C."/>
            <person name="Rounsley S."/>
            <person name="Sankoff D."/>
            <person name="Giuliano G."/>
            <person name="Albert V.A."/>
            <person name="Wincker P."/>
            <person name="Lashermes P."/>
        </authorList>
    </citation>
    <scope>NUCLEOTIDE SEQUENCE [LARGE SCALE GENOMIC DNA]</scope>
    <source>
        <strain evidence="3">cv. DH200-94</strain>
    </source>
</reference>
<dbReference type="InterPro" id="IPR004314">
    <property type="entry name" value="Neprosin"/>
</dbReference>
<dbReference type="PROSITE" id="PS52045">
    <property type="entry name" value="NEPROSIN_PEP_CD"/>
    <property type="match status" value="1"/>
</dbReference>
<dbReference type="InterPro" id="IPR053168">
    <property type="entry name" value="Glutamic_endopeptidase"/>
</dbReference>
<evidence type="ECO:0000313" key="3">
    <source>
        <dbReference type="Proteomes" id="UP000295252"/>
    </source>
</evidence>
<dbReference type="PANTHER" id="PTHR31589">
    <property type="entry name" value="PROTEIN, PUTATIVE (DUF239)-RELATED-RELATED"/>
    <property type="match status" value="1"/>
</dbReference>
<dbReference type="Gene3D" id="3.90.1320.10">
    <property type="entry name" value="Outer-capsid protein sigma 3, large lobe"/>
    <property type="match status" value="1"/>
</dbReference>
<dbReference type="STRING" id="49390.A0A068VL31"/>
<dbReference type="OMA" id="DHETWLW"/>
<dbReference type="PANTHER" id="PTHR31589:SF110">
    <property type="entry name" value="PROTEIN, PUTATIVE (DUF239)-RELATED"/>
    <property type="match status" value="1"/>
</dbReference>
<dbReference type="Pfam" id="PF03080">
    <property type="entry name" value="Neprosin"/>
    <property type="match status" value="1"/>
</dbReference>
<evidence type="ECO:0000313" key="2">
    <source>
        <dbReference type="EMBL" id="CDP21307.1"/>
    </source>
</evidence>